<dbReference type="AlphaFoldDB" id="A0A0F9V0V1"/>
<keyword evidence="2" id="KW-0520">NAD</keyword>
<evidence type="ECO:0000259" key="4">
    <source>
        <dbReference type="Pfam" id="PF08125"/>
    </source>
</evidence>
<gene>
    <name evidence="5" type="ORF">LCGC14_0198050</name>
</gene>
<protein>
    <recommendedName>
        <fullName evidence="6">Mannitol 2-dehydrogenase</fullName>
    </recommendedName>
</protein>
<comment type="caution">
    <text evidence="5">The sequence shown here is derived from an EMBL/GenBank/DDBJ whole genome shotgun (WGS) entry which is preliminary data.</text>
</comment>
<proteinExistence type="predicted"/>
<dbReference type="PANTHER" id="PTHR43362">
    <property type="entry name" value="MANNITOL DEHYDROGENASE DSF1-RELATED"/>
    <property type="match status" value="1"/>
</dbReference>
<sequence length="486" mass="54381">MLNNKNLAAISKQLPTPTYNRDLLKVGIVHVGVGGFHRAHLAYYTHLLQEQEDASEWGICGIGLRKGDQKIHDVLKKQDGLYTLIVKHPDGNIDSQIIGSIIDFKLGHDNPDPVVNQMAHPDTKIVSLTITEGGYNFNPATGEFDFENTEVQHELQNPKSPKTIYGFLTAAIKKRREAGLPAFTVMSCDNIQHNGDVTRDMLLAFAKEQDEDLATYIEKEVCFPNSMVDRITPVTTPSDIDYLENTYGLKDEWPVTCEPFIQWVIEDDFSNGRPAFEKVGVQFVPDVKPYEKMKLRLLNAGHSVLGILGALHGHPTINACMEDDKFVTYLRAFMDQEATPVLDKLEGIDLTAYKDSLQERFANPNIKDSVSRICSESSAKLPKFLIATIQDNLDSGGSIDYATLVIAAWCYYSDKGIDKNGQKLEIIDAMQDQLHAAASNTKTDPLAFIRQESLFGKLINNERFTTTYSNLVQKIYADADIKKLMN</sequence>
<feature type="domain" description="Mannitol dehydrogenase C-terminal" evidence="4">
    <location>
        <begin position="286"/>
        <end position="475"/>
    </location>
</feature>
<dbReference type="Pfam" id="PF01232">
    <property type="entry name" value="Mannitol_dh"/>
    <property type="match status" value="1"/>
</dbReference>
<reference evidence="5" key="1">
    <citation type="journal article" date="2015" name="Nature">
        <title>Complex archaea that bridge the gap between prokaryotes and eukaryotes.</title>
        <authorList>
            <person name="Spang A."/>
            <person name="Saw J.H."/>
            <person name="Jorgensen S.L."/>
            <person name="Zaremba-Niedzwiedzka K."/>
            <person name="Martijn J."/>
            <person name="Lind A.E."/>
            <person name="van Eijk R."/>
            <person name="Schleper C."/>
            <person name="Guy L."/>
            <person name="Ettema T.J."/>
        </authorList>
    </citation>
    <scope>NUCLEOTIDE SEQUENCE</scope>
</reference>
<dbReference type="PROSITE" id="PS00974">
    <property type="entry name" value="MANNITOL_DHGENASE"/>
    <property type="match status" value="1"/>
</dbReference>
<dbReference type="InterPro" id="IPR013328">
    <property type="entry name" value="6PGD_dom2"/>
</dbReference>
<dbReference type="InterPro" id="IPR023027">
    <property type="entry name" value="Mannitol_DH_CS"/>
</dbReference>
<dbReference type="SUPFAM" id="SSF51735">
    <property type="entry name" value="NAD(P)-binding Rossmann-fold domains"/>
    <property type="match status" value="1"/>
</dbReference>
<dbReference type="InterPro" id="IPR000669">
    <property type="entry name" value="Mannitol_DH"/>
</dbReference>
<feature type="domain" description="Mannitol dehydrogenase N-terminal" evidence="3">
    <location>
        <begin position="27"/>
        <end position="278"/>
    </location>
</feature>
<dbReference type="InterPro" id="IPR050988">
    <property type="entry name" value="Mannitol_DH/Oxidoreductase"/>
</dbReference>
<evidence type="ECO:0000256" key="2">
    <source>
        <dbReference type="ARBA" id="ARBA00023027"/>
    </source>
</evidence>
<dbReference type="InterPro" id="IPR036291">
    <property type="entry name" value="NAD(P)-bd_dom_sf"/>
</dbReference>
<dbReference type="InterPro" id="IPR008927">
    <property type="entry name" value="6-PGluconate_DH-like_C_sf"/>
</dbReference>
<evidence type="ECO:0008006" key="6">
    <source>
        <dbReference type="Google" id="ProtNLM"/>
    </source>
</evidence>
<dbReference type="Gene3D" id="1.10.1040.10">
    <property type="entry name" value="N-(1-d-carboxylethyl)-l-norvaline Dehydrogenase, domain 2"/>
    <property type="match status" value="1"/>
</dbReference>
<dbReference type="FunFam" id="3.40.50.720:FF:000129">
    <property type="entry name" value="D-mannonate oxidoreductase"/>
    <property type="match status" value="1"/>
</dbReference>
<evidence type="ECO:0000259" key="3">
    <source>
        <dbReference type="Pfam" id="PF01232"/>
    </source>
</evidence>
<evidence type="ECO:0000256" key="1">
    <source>
        <dbReference type="ARBA" id="ARBA00023002"/>
    </source>
</evidence>
<dbReference type="SUPFAM" id="SSF48179">
    <property type="entry name" value="6-phosphogluconate dehydrogenase C-terminal domain-like"/>
    <property type="match status" value="1"/>
</dbReference>
<dbReference type="EMBL" id="LAZR01000086">
    <property type="protein sequence ID" value="KKN93372.1"/>
    <property type="molecule type" value="Genomic_DNA"/>
</dbReference>
<dbReference type="PANTHER" id="PTHR43362:SF1">
    <property type="entry name" value="MANNITOL DEHYDROGENASE 2-RELATED"/>
    <property type="match status" value="1"/>
</dbReference>
<dbReference type="GO" id="GO:0016616">
    <property type="term" value="F:oxidoreductase activity, acting on the CH-OH group of donors, NAD or NADP as acceptor"/>
    <property type="evidence" value="ECO:0007669"/>
    <property type="project" value="TreeGrafter"/>
</dbReference>
<dbReference type="GO" id="GO:0019594">
    <property type="term" value="P:mannitol metabolic process"/>
    <property type="evidence" value="ECO:0007669"/>
    <property type="project" value="InterPro"/>
</dbReference>
<organism evidence="5">
    <name type="scientific">marine sediment metagenome</name>
    <dbReference type="NCBI Taxonomy" id="412755"/>
    <lineage>
        <taxon>unclassified sequences</taxon>
        <taxon>metagenomes</taxon>
        <taxon>ecological metagenomes</taxon>
    </lineage>
</organism>
<dbReference type="Gene3D" id="3.40.50.720">
    <property type="entry name" value="NAD(P)-binding Rossmann-like Domain"/>
    <property type="match status" value="1"/>
</dbReference>
<dbReference type="PRINTS" id="PR00084">
    <property type="entry name" value="MTLDHDRGNASE"/>
</dbReference>
<dbReference type="InterPro" id="IPR013131">
    <property type="entry name" value="Mannitol_DH_N"/>
</dbReference>
<evidence type="ECO:0000313" key="5">
    <source>
        <dbReference type="EMBL" id="KKN93372.1"/>
    </source>
</evidence>
<dbReference type="Pfam" id="PF08125">
    <property type="entry name" value="Mannitol_dh_C"/>
    <property type="match status" value="1"/>
</dbReference>
<accession>A0A0F9V0V1</accession>
<name>A0A0F9V0V1_9ZZZZ</name>
<keyword evidence="1" id="KW-0560">Oxidoreductase</keyword>
<dbReference type="InterPro" id="IPR013118">
    <property type="entry name" value="Mannitol_DH_C"/>
</dbReference>